<accession>A0A2T3FT63</accession>
<name>A0A2T3FT63_9CLOT</name>
<feature type="domain" description="SseB protein N-terminal" evidence="1">
    <location>
        <begin position="145"/>
        <end position="248"/>
    </location>
</feature>
<evidence type="ECO:0000313" key="2">
    <source>
        <dbReference type="EMBL" id="PST38463.1"/>
    </source>
</evidence>
<protein>
    <recommendedName>
        <fullName evidence="1">SseB protein N-terminal domain-containing protein</fullName>
    </recommendedName>
</protein>
<gene>
    <name evidence="2" type="ORF">C7U56_00430</name>
</gene>
<dbReference type="AlphaFoldDB" id="A0A2T3FT63"/>
<evidence type="ECO:0000313" key="3">
    <source>
        <dbReference type="Proteomes" id="UP000241048"/>
    </source>
</evidence>
<organism evidence="2 3">
    <name type="scientific">Clostridium fessum</name>
    <dbReference type="NCBI Taxonomy" id="2126740"/>
    <lineage>
        <taxon>Bacteria</taxon>
        <taxon>Bacillati</taxon>
        <taxon>Bacillota</taxon>
        <taxon>Clostridia</taxon>
        <taxon>Eubacteriales</taxon>
        <taxon>Clostridiaceae</taxon>
        <taxon>Clostridium</taxon>
    </lineage>
</organism>
<proteinExistence type="predicted"/>
<keyword evidence="3" id="KW-1185">Reference proteome</keyword>
<dbReference type="InterPro" id="IPR009839">
    <property type="entry name" value="SseB_N"/>
</dbReference>
<dbReference type="Pfam" id="PF07179">
    <property type="entry name" value="SseB"/>
    <property type="match status" value="1"/>
</dbReference>
<reference evidence="2 3" key="1">
    <citation type="submission" date="2018-03" db="EMBL/GenBank/DDBJ databases">
        <title>Lachnoclostridium SNUG30386 gen.nov., sp.nov., isolated from human faeces.</title>
        <authorList>
            <person name="Seo B."/>
            <person name="Jeon K."/>
            <person name="Ko G."/>
        </authorList>
    </citation>
    <scope>NUCLEOTIDE SEQUENCE [LARGE SCALE GENOMIC DNA]</scope>
    <source>
        <strain evidence="2 3">SNUG30386</strain>
    </source>
</reference>
<sequence length="262" mass="30071">MEKLRKLMKEHQDKADKKVMGEVLELLQREPGLFVVTVHATKNFFLGAENGKAAAFLYTSREYADEFVKGLEMVGVETKVLEIRPLQRISFFNDLYRSGFEAVVIDKGQENHMSMSLFSIIEKPKDTSEIVMNPSLVRSANQFYQALVQHQAFPQMQDLMCKELYGARLLVPVADPQKTTAVPVLTTGKGVRYYPAFTDLVEFGKFDRKHQFGAMEVRFRDLKKYLDYVNGIVVNPFGFALRLDGEKLDRIEKENMKLKVVK</sequence>
<dbReference type="Proteomes" id="UP000241048">
    <property type="component" value="Unassembled WGS sequence"/>
</dbReference>
<comment type="caution">
    <text evidence="2">The sequence shown here is derived from an EMBL/GenBank/DDBJ whole genome shotgun (WGS) entry which is preliminary data.</text>
</comment>
<dbReference type="EMBL" id="PYLO01000001">
    <property type="protein sequence ID" value="PST38463.1"/>
    <property type="molecule type" value="Genomic_DNA"/>
</dbReference>
<evidence type="ECO:0000259" key="1">
    <source>
        <dbReference type="Pfam" id="PF07179"/>
    </source>
</evidence>
<dbReference type="RefSeq" id="WP_106999732.1">
    <property type="nucleotide sequence ID" value="NZ_DBFBUD010000219.1"/>
</dbReference>